<reference evidence="3" key="1">
    <citation type="journal article" date="2019" name="Int. J. Syst. Evol. Microbiol.">
        <title>The Global Catalogue of Microorganisms (GCM) 10K type strain sequencing project: providing services to taxonomists for standard genome sequencing and annotation.</title>
        <authorList>
            <consortium name="The Broad Institute Genomics Platform"/>
            <consortium name="The Broad Institute Genome Sequencing Center for Infectious Disease"/>
            <person name="Wu L."/>
            <person name="Ma J."/>
        </authorList>
    </citation>
    <scope>NUCLEOTIDE SEQUENCE [LARGE SCALE GENOMIC DNA]</scope>
    <source>
        <strain evidence="3">JCM 17543</strain>
    </source>
</reference>
<evidence type="ECO:0000313" key="3">
    <source>
        <dbReference type="Proteomes" id="UP001500827"/>
    </source>
</evidence>
<evidence type="ECO:0000256" key="1">
    <source>
        <dbReference type="SAM" id="Phobius"/>
    </source>
</evidence>
<feature type="transmembrane region" description="Helical" evidence="1">
    <location>
        <begin position="130"/>
        <end position="149"/>
    </location>
</feature>
<organism evidence="2 3">
    <name type="scientific">Sphingomonas limnosediminicola</name>
    <dbReference type="NCBI Taxonomy" id="940133"/>
    <lineage>
        <taxon>Bacteria</taxon>
        <taxon>Pseudomonadati</taxon>
        <taxon>Pseudomonadota</taxon>
        <taxon>Alphaproteobacteria</taxon>
        <taxon>Sphingomonadales</taxon>
        <taxon>Sphingomonadaceae</taxon>
        <taxon>Sphingomonas</taxon>
    </lineage>
</organism>
<comment type="caution">
    <text evidence="2">The sequence shown here is derived from an EMBL/GenBank/DDBJ whole genome shotgun (WGS) entry which is preliminary data.</text>
</comment>
<feature type="transmembrane region" description="Helical" evidence="1">
    <location>
        <begin position="37"/>
        <end position="59"/>
    </location>
</feature>
<keyword evidence="1" id="KW-0472">Membrane</keyword>
<protein>
    <submittedName>
        <fullName evidence="2">Pr6Pr family membrane protein</fullName>
    </submittedName>
</protein>
<proteinExistence type="predicted"/>
<dbReference type="Proteomes" id="UP001500827">
    <property type="component" value="Unassembled WGS sequence"/>
</dbReference>
<accession>A0ABP7LG50</accession>
<gene>
    <name evidence="2" type="ORF">GCM10022276_19050</name>
</gene>
<feature type="transmembrane region" description="Helical" evidence="1">
    <location>
        <begin position="169"/>
        <end position="189"/>
    </location>
</feature>
<sequence>MPRAAAAIVAIVCWAGLAIQFAATFSGAHDAATAVWILARFFTVLTNLFVAIAMTAVAIDRPVSAQILGGLTLAIILVGVVYMTLLRGLLHLSGGAMLADTLLHKVSPIAMALWWLLFAPKARLKYNAPIWWAAYPLAYFAYALVRGHYEGRYPYPFIDVGKLGWLQTAINAGGIALGFILAGYALVWFDSWRPLGSKRAKG</sequence>
<evidence type="ECO:0000313" key="2">
    <source>
        <dbReference type="EMBL" id="GAA3900411.1"/>
    </source>
</evidence>
<feature type="transmembrane region" description="Helical" evidence="1">
    <location>
        <begin position="102"/>
        <end position="118"/>
    </location>
</feature>
<dbReference type="InterPro" id="IPR049713">
    <property type="entry name" value="Pr6Pr-like"/>
</dbReference>
<keyword evidence="1" id="KW-1133">Transmembrane helix</keyword>
<feature type="transmembrane region" description="Helical" evidence="1">
    <location>
        <begin position="71"/>
        <end position="90"/>
    </location>
</feature>
<keyword evidence="3" id="KW-1185">Reference proteome</keyword>
<dbReference type="EMBL" id="BAABBM010000001">
    <property type="protein sequence ID" value="GAA3900411.1"/>
    <property type="molecule type" value="Genomic_DNA"/>
</dbReference>
<name>A0ABP7LG50_9SPHN</name>
<keyword evidence="1" id="KW-0812">Transmembrane</keyword>
<dbReference type="NCBIfam" id="NF038065">
    <property type="entry name" value="Pr6Pr"/>
    <property type="match status" value="1"/>
</dbReference>
<dbReference type="RefSeq" id="WP_344699459.1">
    <property type="nucleotide sequence ID" value="NZ_BAABBM010000001.1"/>
</dbReference>